<dbReference type="Gene3D" id="2.20.200.10">
    <property type="entry name" value="Outer membrane efflux proteins (OEP)"/>
    <property type="match status" value="1"/>
</dbReference>
<reference evidence="4 5" key="1">
    <citation type="submission" date="2016-06" db="EMBL/GenBank/DDBJ databases">
        <authorList>
            <person name="Kjaerup R.B."/>
            <person name="Dalgaard T.S."/>
            <person name="Juul-Madsen H.R."/>
        </authorList>
    </citation>
    <scope>NUCLEOTIDE SEQUENCE [LARGE SCALE GENOMIC DNA]</scope>
    <source>
        <strain evidence="4 5">DSM 16361</strain>
    </source>
</reference>
<feature type="signal peptide" evidence="2">
    <location>
        <begin position="1"/>
        <end position="37"/>
    </location>
</feature>
<gene>
    <name evidence="4" type="ORF">THIARS_60949</name>
</gene>
<dbReference type="NCBIfam" id="TIGR01845">
    <property type="entry name" value="outer_NodT"/>
    <property type="match status" value="1"/>
</dbReference>
<keyword evidence="2" id="KW-0564">Palmitate</keyword>
<evidence type="ECO:0000256" key="2">
    <source>
        <dbReference type="RuleBase" id="RU362097"/>
    </source>
</evidence>
<protein>
    <submittedName>
        <fullName evidence="4">Putative RND efflux system, outer membrane lipoprotein, NodT</fullName>
    </submittedName>
</protein>
<dbReference type="SUPFAM" id="SSF56954">
    <property type="entry name" value="Outer membrane efflux proteins (OEP)"/>
    <property type="match status" value="1"/>
</dbReference>
<evidence type="ECO:0000313" key="4">
    <source>
        <dbReference type="EMBL" id="SBP88236.1"/>
    </source>
</evidence>
<keyword evidence="2" id="KW-0812">Transmembrane</keyword>
<keyword evidence="5" id="KW-1185">Reference proteome</keyword>
<evidence type="ECO:0000256" key="3">
    <source>
        <dbReference type="SAM" id="Coils"/>
    </source>
</evidence>
<dbReference type="PANTHER" id="PTHR30203">
    <property type="entry name" value="OUTER MEMBRANE CATION EFFLUX PROTEIN"/>
    <property type="match status" value="1"/>
</dbReference>
<dbReference type="Proteomes" id="UP000214566">
    <property type="component" value="Unassembled WGS sequence"/>
</dbReference>
<organism evidence="4 5">
    <name type="scientific">Thiomonas delicata</name>
    <name type="common">Thiomonas cuprina</name>
    <dbReference type="NCBI Taxonomy" id="364030"/>
    <lineage>
        <taxon>Bacteria</taxon>
        <taxon>Pseudomonadati</taxon>
        <taxon>Pseudomonadota</taxon>
        <taxon>Betaproteobacteria</taxon>
        <taxon>Burkholderiales</taxon>
        <taxon>Thiomonas</taxon>
    </lineage>
</organism>
<dbReference type="InterPro" id="IPR010131">
    <property type="entry name" value="MdtP/NodT-like"/>
</dbReference>
<proteinExistence type="inferred from homology"/>
<keyword evidence="2" id="KW-0472">Membrane</keyword>
<evidence type="ECO:0000256" key="1">
    <source>
        <dbReference type="ARBA" id="ARBA00007613"/>
    </source>
</evidence>
<dbReference type="AlphaFoldDB" id="A0A238D4L1"/>
<sequence>MPETTMPPQPVTVHAMPGRVHRALLPALLALLLGACAANPPEPPVKVAMPPAYAQAHGDWQPAQPPAAMPHGPWWQAFGDPVLDALEPQVAQHNQSLAAQLAAYEQAQAAIAEAQAAYDPTLSAGLSATRSKSPGASNSVAVPGRIFNSVSASATASWVPDLWGKVRLQVQAGEASAAASAATLQFTQLSLQATLAQSYLQLRTVDAQIRLAEDTVAAYKRALQLTENRYRAGVDTAADVALARTQLLQAQTSLTDLGVTRAQLQNAIAVLVGKAPADFSLPPTDALPAVPDIPAGIPTQLLQRRPDLAAAQAQVEAANAQIGVAQTAWFPNLTLSAQAGSQATRLADLFSAPSLFWSLGPSLAAALFDGGLRHAQLASSQAAYRQTVANYRQGVLTAMQQVENNLAAQRILMQEAQQQAEVVQAARVSLRLAENQYKAGTAVYLNVITAQTTLFNARNAQLTLLNRRYVAAAGLIQALGGGWGDAARPALGAPPAGEATMRQSGG</sequence>
<comment type="subcellular location">
    <subcellularLocation>
        <location evidence="2">Cell membrane</location>
        <topology evidence="2">Lipid-anchor</topology>
    </subcellularLocation>
</comment>
<keyword evidence="2" id="KW-1134">Transmembrane beta strand</keyword>
<keyword evidence="2" id="KW-0732">Signal</keyword>
<dbReference type="GO" id="GO:0005886">
    <property type="term" value="C:plasma membrane"/>
    <property type="evidence" value="ECO:0007669"/>
    <property type="project" value="UniProtKB-SubCell"/>
</dbReference>
<dbReference type="InterPro" id="IPR003423">
    <property type="entry name" value="OMP_efflux"/>
</dbReference>
<feature type="chain" id="PRO_5011815331" evidence="2">
    <location>
        <begin position="38"/>
        <end position="506"/>
    </location>
</feature>
<dbReference type="EMBL" id="FLMQ01000055">
    <property type="protein sequence ID" value="SBP88236.1"/>
    <property type="molecule type" value="Genomic_DNA"/>
</dbReference>
<name>A0A238D4L1_THIDL</name>
<evidence type="ECO:0000313" key="5">
    <source>
        <dbReference type="Proteomes" id="UP000214566"/>
    </source>
</evidence>
<dbReference type="Pfam" id="PF02321">
    <property type="entry name" value="OEP"/>
    <property type="match status" value="2"/>
</dbReference>
<dbReference type="PANTHER" id="PTHR30203:SF33">
    <property type="entry name" value="BLR4455 PROTEIN"/>
    <property type="match status" value="1"/>
</dbReference>
<comment type="similarity">
    <text evidence="1 2">Belongs to the outer membrane factor (OMF) (TC 1.B.17) family.</text>
</comment>
<feature type="coiled-coil region" evidence="3">
    <location>
        <begin position="399"/>
        <end position="426"/>
    </location>
</feature>
<dbReference type="Gene3D" id="1.20.1600.10">
    <property type="entry name" value="Outer membrane efflux proteins (OEP)"/>
    <property type="match status" value="1"/>
</dbReference>
<dbReference type="GO" id="GO:0015562">
    <property type="term" value="F:efflux transmembrane transporter activity"/>
    <property type="evidence" value="ECO:0007669"/>
    <property type="project" value="InterPro"/>
</dbReference>
<keyword evidence="2 4" id="KW-0449">Lipoprotein</keyword>
<keyword evidence="3" id="KW-0175">Coiled coil</keyword>
<accession>A0A238D4L1</accession>